<protein>
    <submittedName>
        <fullName evidence="1">OLC1v1001179C1</fullName>
    </submittedName>
</protein>
<dbReference type="AlphaFoldDB" id="A0AAV1D6C4"/>
<name>A0AAV1D6C4_OLDCO</name>
<sequence length="781" mass="87757">MSAMAILVERVNSMHVELSAIKAPGQWSVTPSFLGQEKRISKMSKHFSVNPLHFLGHDTPTGPSLQLSGETPSPEQIPRSWYEKVVPSQHAFIPLYRNFIFDGPTTPPISDQYQPYSTAIVTQGITPNTATSEQTKTAPSKQRMYAEETVWIQDRSPDGILCPMVPCKIYKGEILHGALQTTSTTAPAVESTVLELPNHYLQLVAVINPLAGATRNRNQAARVPLMHQGPPPNGIHNQPQEPIVNHAATYVSNNPAEEAESLKGRGRQWFNPPNQPMVNQAQYFGFDEEEDFVDINAAEIINMKGYKCTTLRKPSTPQACDIPLGQGTATGAKPRADPYNPGRVYSFDITQQEAIFEDMLKIGHVTYRKGQRQSKPADIERKTYCKYHMSMTHGTNECAVFQNVIQKMIDSGNIQEEEPAAVMIEPSPVNHVVEMINVDPRAAAYARQKISIGCQDCGRVVDSLKEEVCRLGSANGGHLHQRKILSQQVEEEITIEVDGNLQTWVLQSRHVEHSGPASKSSDQHVDRLMPRQPIHERLGPRTSQGFGMGRFESRTVKYRLSWPYRSQGLSFGRSAQPFVLPMGSVKARMWYDSNLASKVAAKTGRKIYLRQKRELEQSSYGVHGRQVRVTKQWQNKKHDSMDVNMVYVLPKEYAARQAMAKMLEVKVDDPEKTVVPKVNLQLKEALVIWGANGPEVLKADAKLFMVQSNPAEAFYYEKDVGPCRLLGIDKYSKPMTATPMKNIGINEWKMLWQEIRRLYQYLAPKPQDVGPVTEEVFDDDK</sequence>
<dbReference type="EMBL" id="OX459121">
    <property type="protein sequence ID" value="CAI9102831.1"/>
    <property type="molecule type" value="Genomic_DNA"/>
</dbReference>
<dbReference type="Proteomes" id="UP001161247">
    <property type="component" value="Chromosome 4"/>
</dbReference>
<evidence type="ECO:0000313" key="2">
    <source>
        <dbReference type="Proteomes" id="UP001161247"/>
    </source>
</evidence>
<evidence type="ECO:0000313" key="1">
    <source>
        <dbReference type="EMBL" id="CAI9102831.1"/>
    </source>
</evidence>
<reference evidence="1" key="1">
    <citation type="submission" date="2023-03" db="EMBL/GenBank/DDBJ databases">
        <authorList>
            <person name="Julca I."/>
        </authorList>
    </citation>
    <scope>NUCLEOTIDE SEQUENCE</scope>
</reference>
<organism evidence="1 2">
    <name type="scientific">Oldenlandia corymbosa var. corymbosa</name>
    <dbReference type="NCBI Taxonomy" id="529605"/>
    <lineage>
        <taxon>Eukaryota</taxon>
        <taxon>Viridiplantae</taxon>
        <taxon>Streptophyta</taxon>
        <taxon>Embryophyta</taxon>
        <taxon>Tracheophyta</taxon>
        <taxon>Spermatophyta</taxon>
        <taxon>Magnoliopsida</taxon>
        <taxon>eudicotyledons</taxon>
        <taxon>Gunneridae</taxon>
        <taxon>Pentapetalae</taxon>
        <taxon>asterids</taxon>
        <taxon>lamiids</taxon>
        <taxon>Gentianales</taxon>
        <taxon>Rubiaceae</taxon>
        <taxon>Rubioideae</taxon>
        <taxon>Spermacoceae</taxon>
        <taxon>Hedyotis-Oldenlandia complex</taxon>
        <taxon>Oldenlandia</taxon>
    </lineage>
</organism>
<proteinExistence type="predicted"/>
<keyword evidence="2" id="KW-1185">Reference proteome</keyword>
<accession>A0AAV1D6C4</accession>
<gene>
    <name evidence="1" type="ORF">OLC1_LOCUS12117</name>
</gene>